<dbReference type="InterPro" id="IPR005801">
    <property type="entry name" value="ADC_synthase"/>
</dbReference>
<dbReference type="SUPFAM" id="SSF56322">
    <property type="entry name" value="ADC synthase"/>
    <property type="match status" value="1"/>
</dbReference>
<dbReference type="InterPro" id="IPR019999">
    <property type="entry name" value="Anth_synth_I-like"/>
</dbReference>
<dbReference type="EMBL" id="JAVDXW010000001">
    <property type="protein sequence ID" value="MDR7301333.1"/>
    <property type="molecule type" value="Genomic_DNA"/>
</dbReference>
<dbReference type="Proteomes" id="UP001180845">
    <property type="component" value="Unassembled WGS sequence"/>
</dbReference>
<dbReference type="RefSeq" id="WP_310271618.1">
    <property type="nucleotide sequence ID" value="NZ_JAVDXW010000001.1"/>
</dbReference>
<name>A0AAE4CP49_9ACTN</name>
<gene>
    <name evidence="2" type="ORF">JOF55_001514</name>
</gene>
<dbReference type="InterPro" id="IPR005802">
    <property type="entry name" value="ADC_synth_comp_1"/>
</dbReference>
<dbReference type="PRINTS" id="PR00095">
    <property type="entry name" value="ANTSNTHASEI"/>
</dbReference>
<dbReference type="EC" id="2.6.1.85" evidence="2"/>
<evidence type="ECO:0000313" key="3">
    <source>
        <dbReference type="Proteomes" id="UP001180845"/>
    </source>
</evidence>
<evidence type="ECO:0000313" key="2">
    <source>
        <dbReference type="EMBL" id="MDR7301333.1"/>
    </source>
</evidence>
<dbReference type="NCBIfam" id="NF004530">
    <property type="entry name" value="PRK05877.1"/>
    <property type="match status" value="1"/>
</dbReference>
<comment type="caution">
    <text evidence="2">The sequence shown here is derived from an EMBL/GenBank/DDBJ whole genome shotgun (WGS) entry which is preliminary data.</text>
</comment>
<reference evidence="2" key="1">
    <citation type="submission" date="2023-07" db="EMBL/GenBank/DDBJ databases">
        <title>Sequencing the genomes of 1000 actinobacteria strains.</title>
        <authorList>
            <person name="Klenk H.-P."/>
        </authorList>
    </citation>
    <scope>NUCLEOTIDE SEQUENCE</scope>
    <source>
        <strain evidence="2">DSM 45977</strain>
    </source>
</reference>
<sequence length="430" mass="44903">MQLFVRPISGTASAEQVLRRLGARACRRGLAPPAALTGDWFGGSAVLAPSVRIAPVDAAEAFATLDDQPAVSVSAPPGAIGGGWIGYLGYGLTDPGRFPTGRGLPQAAWGWADHVLRRDADGQWWFEALHAGEPPEELLTELGELVAATTHGGESSWSAGPVTGPEPGRHHKAVRGCLDEIATGEIFQANICSRFSLPFEGDPLELFAAGSARFGPARAAYVGGGWGAVASLSPELFLSRHGTVVRSSPIKGTTPRRGPGDDGNAQVLRESTKDVAENVMIVDMARNDLGRVAEVGRVTTPRLLEVQPHPGVWHLVSEVRAELAEGVPTSALLAAAFPPASVTGAPKVRALEIIAELESEPREVYCGTVGMSSPVAGAELNVAIRTLEYAGGELRFGVGGGITADSAPEREWQECLTKAAPLLSLLGATE</sequence>
<evidence type="ECO:0000259" key="1">
    <source>
        <dbReference type="Pfam" id="PF00425"/>
    </source>
</evidence>
<dbReference type="GO" id="GO:0009396">
    <property type="term" value="P:folic acid-containing compound biosynthetic process"/>
    <property type="evidence" value="ECO:0007669"/>
    <property type="project" value="InterPro"/>
</dbReference>
<organism evidence="2 3">
    <name type="scientific">Haloactinomyces albus</name>
    <dbReference type="NCBI Taxonomy" id="1352928"/>
    <lineage>
        <taxon>Bacteria</taxon>
        <taxon>Bacillati</taxon>
        <taxon>Actinomycetota</taxon>
        <taxon>Actinomycetes</taxon>
        <taxon>Actinopolysporales</taxon>
        <taxon>Actinopolysporaceae</taxon>
        <taxon>Haloactinomyces</taxon>
    </lineage>
</organism>
<keyword evidence="3" id="KW-1185">Reference proteome</keyword>
<dbReference type="PANTHER" id="PTHR11236">
    <property type="entry name" value="AMINOBENZOATE/ANTHRANILATE SYNTHASE"/>
    <property type="match status" value="1"/>
</dbReference>
<dbReference type="Gene3D" id="3.60.120.10">
    <property type="entry name" value="Anthranilate synthase"/>
    <property type="match status" value="1"/>
</dbReference>
<dbReference type="PANTHER" id="PTHR11236:SF50">
    <property type="entry name" value="AMINODEOXYCHORISMATE SYNTHASE COMPONENT 1"/>
    <property type="match status" value="1"/>
</dbReference>
<dbReference type="Pfam" id="PF00425">
    <property type="entry name" value="Chorismate_bind"/>
    <property type="match status" value="1"/>
</dbReference>
<feature type="domain" description="Chorismate-utilising enzyme C-terminal" evidence="1">
    <location>
        <begin position="170"/>
        <end position="418"/>
    </location>
</feature>
<protein>
    <submittedName>
        <fullName evidence="2">Para-aminobenzoate synthetase component 1</fullName>
        <ecNumber evidence="2">2.6.1.85</ecNumber>
    </submittedName>
</protein>
<proteinExistence type="predicted"/>
<dbReference type="GO" id="GO:0000162">
    <property type="term" value="P:L-tryptophan biosynthetic process"/>
    <property type="evidence" value="ECO:0007669"/>
    <property type="project" value="TreeGrafter"/>
</dbReference>
<dbReference type="GO" id="GO:0046820">
    <property type="term" value="F:4-amino-4-deoxychorismate synthase activity"/>
    <property type="evidence" value="ECO:0007669"/>
    <property type="project" value="UniProtKB-EC"/>
</dbReference>
<keyword evidence="2" id="KW-0808">Transferase</keyword>
<dbReference type="NCBIfam" id="TIGR00553">
    <property type="entry name" value="pabB"/>
    <property type="match status" value="1"/>
</dbReference>
<accession>A0AAE4CP49</accession>
<keyword evidence="2" id="KW-0032">Aminotransferase</keyword>
<dbReference type="InterPro" id="IPR015890">
    <property type="entry name" value="Chorismate_C"/>
</dbReference>
<dbReference type="AlphaFoldDB" id="A0AAE4CP49"/>